<dbReference type="Proteomes" id="UP001174934">
    <property type="component" value="Unassembled WGS sequence"/>
</dbReference>
<keyword evidence="6" id="KW-1185">Reference proteome</keyword>
<dbReference type="InterPro" id="IPR045269">
    <property type="entry name" value="Atg1-like"/>
</dbReference>
<keyword evidence="5" id="KW-0808">Transferase</keyword>
<name>A0AA39WI54_9PEZI</name>
<dbReference type="GO" id="GO:0005524">
    <property type="term" value="F:ATP binding"/>
    <property type="evidence" value="ECO:0007669"/>
    <property type="project" value="InterPro"/>
</dbReference>
<evidence type="ECO:0000256" key="3">
    <source>
        <dbReference type="SAM" id="MobiDB-lite"/>
    </source>
</evidence>
<dbReference type="PROSITE" id="PS50011">
    <property type="entry name" value="PROTEIN_KINASE_DOM"/>
    <property type="match status" value="1"/>
</dbReference>
<evidence type="ECO:0000313" key="5">
    <source>
        <dbReference type="EMBL" id="KAK0615765.1"/>
    </source>
</evidence>
<feature type="region of interest" description="Disordered" evidence="3">
    <location>
        <begin position="24"/>
        <end position="50"/>
    </location>
</feature>
<evidence type="ECO:0000256" key="2">
    <source>
        <dbReference type="ARBA" id="ARBA00030237"/>
    </source>
</evidence>
<dbReference type="GO" id="GO:0010506">
    <property type="term" value="P:regulation of autophagy"/>
    <property type="evidence" value="ECO:0007669"/>
    <property type="project" value="InterPro"/>
</dbReference>
<organism evidence="5 6">
    <name type="scientific">Bombardia bombarda</name>
    <dbReference type="NCBI Taxonomy" id="252184"/>
    <lineage>
        <taxon>Eukaryota</taxon>
        <taxon>Fungi</taxon>
        <taxon>Dikarya</taxon>
        <taxon>Ascomycota</taxon>
        <taxon>Pezizomycotina</taxon>
        <taxon>Sordariomycetes</taxon>
        <taxon>Sordariomycetidae</taxon>
        <taxon>Sordariales</taxon>
        <taxon>Lasiosphaeriaceae</taxon>
        <taxon>Bombardia</taxon>
    </lineage>
</organism>
<feature type="region of interest" description="Disordered" evidence="3">
    <location>
        <begin position="84"/>
        <end position="106"/>
    </location>
</feature>
<feature type="domain" description="Protein kinase" evidence="4">
    <location>
        <begin position="61"/>
        <end position="355"/>
    </location>
</feature>
<reference evidence="5" key="1">
    <citation type="submission" date="2023-06" db="EMBL/GenBank/DDBJ databases">
        <title>Genome-scale phylogeny and comparative genomics of the fungal order Sordariales.</title>
        <authorList>
            <consortium name="Lawrence Berkeley National Laboratory"/>
            <person name="Hensen N."/>
            <person name="Bonometti L."/>
            <person name="Westerberg I."/>
            <person name="Brannstrom I.O."/>
            <person name="Guillou S."/>
            <person name="Cros-Aarteil S."/>
            <person name="Calhoun S."/>
            <person name="Haridas S."/>
            <person name="Kuo A."/>
            <person name="Mondo S."/>
            <person name="Pangilinan J."/>
            <person name="Riley R."/>
            <person name="LaButti K."/>
            <person name="Andreopoulos B."/>
            <person name="Lipzen A."/>
            <person name="Chen C."/>
            <person name="Yanf M."/>
            <person name="Daum C."/>
            <person name="Ng V."/>
            <person name="Clum A."/>
            <person name="Steindorff A."/>
            <person name="Ohm R."/>
            <person name="Martin F."/>
            <person name="Silar P."/>
            <person name="Natvig D."/>
            <person name="Lalanne C."/>
            <person name="Gautier V."/>
            <person name="Ament-velasquez S.L."/>
            <person name="Kruys A."/>
            <person name="Hutchinson M.I."/>
            <person name="Powell A.J."/>
            <person name="Barry K."/>
            <person name="Miller A.N."/>
            <person name="Grigoriev I.V."/>
            <person name="Debuchy R."/>
            <person name="Gladieux P."/>
            <person name="Thoren M.H."/>
            <person name="Johannesson H."/>
        </authorList>
    </citation>
    <scope>NUCLEOTIDE SEQUENCE</scope>
    <source>
        <strain evidence="5">SMH3391-2</strain>
    </source>
</reference>
<dbReference type="SUPFAM" id="SSF56112">
    <property type="entry name" value="Protein kinase-like (PK-like)"/>
    <property type="match status" value="1"/>
</dbReference>
<protein>
    <recommendedName>
        <fullName evidence="2">Autophagy-related protein 1</fullName>
    </recommendedName>
</protein>
<comment type="subcellular location">
    <subcellularLocation>
        <location evidence="1">Preautophagosomal structure membrane</location>
        <topology evidence="1">Peripheral membrane protein</topology>
    </subcellularLocation>
</comment>
<accession>A0AA39WI54</accession>
<feature type="region of interest" description="Disordered" evidence="3">
    <location>
        <begin position="432"/>
        <end position="461"/>
    </location>
</feature>
<gene>
    <name evidence="5" type="ORF">B0T17DRAFT_354526</name>
</gene>
<dbReference type="GO" id="GO:0034045">
    <property type="term" value="C:phagophore assembly site membrane"/>
    <property type="evidence" value="ECO:0007669"/>
    <property type="project" value="UniProtKB-SubCell"/>
</dbReference>
<dbReference type="Pfam" id="PF00069">
    <property type="entry name" value="Pkinase"/>
    <property type="match status" value="1"/>
</dbReference>
<evidence type="ECO:0000313" key="6">
    <source>
        <dbReference type="Proteomes" id="UP001174934"/>
    </source>
</evidence>
<dbReference type="AlphaFoldDB" id="A0AA39WI54"/>
<comment type="caution">
    <text evidence="5">The sequence shown here is derived from an EMBL/GenBank/DDBJ whole genome shotgun (WGS) entry which is preliminary data.</text>
</comment>
<feature type="compositionally biased region" description="Polar residues" evidence="3">
    <location>
        <begin position="438"/>
        <end position="461"/>
    </location>
</feature>
<evidence type="ECO:0000256" key="1">
    <source>
        <dbReference type="ARBA" id="ARBA00004623"/>
    </source>
</evidence>
<evidence type="ECO:0000259" key="4">
    <source>
        <dbReference type="PROSITE" id="PS50011"/>
    </source>
</evidence>
<dbReference type="GO" id="GO:0004674">
    <property type="term" value="F:protein serine/threonine kinase activity"/>
    <property type="evidence" value="ECO:0007669"/>
    <property type="project" value="InterPro"/>
</dbReference>
<feature type="compositionally biased region" description="Polar residues" evidence="3">
    <location>
        <begin position="85"/>
        <end position="94"/>
    </location>
</feature>
<dbReference type="InterPro" id="IPR011009">
    <property type="entry name" value="Kinase-like_dom_sf"/>
</dbReference>
<dbReference type="PANTHER" id="PTHR24348">
    <property type="entry name" value="SERINE/THREONINE-PROTEIN KINASE UNC-51-RELATED"/>
    <property type="match status" value="1"/>
</dbReference>
<dbReference type="SMART" id="SM00220">
    <property type="entry name" value="S_TKc"/>
    <property type="match status" value="1"/>
</dbReference>
<dbReference type="EMBL" id="JAULSR010000006">
    <property type="protein sequence ID" value="KAK0615765.1"/>
    <property type="molecule type" value="Genomic_DNA"/>
</dbReference>
<proteinExistence type="predicted"/>
<dbReference type="Gene3D" id="1.10.510.10">
    <property type="entry name" value="Transferase(Phosphotransferase) domain 1"/>
    <property type="match status" value="1"/>
</dbReference>
<sequence>MHVAIPLDGAILCHSFTIPPRRSDGWHHGAMSEMPGESGGEPRRSGEKPRDIMYPLKTKTRISSGYISSGAHRDVFSVKNISDLCPQQNGSEHNPMQQQQPDELQPDPHEVELVAKELRRKGDDPESRQRHREMLEEEWNFGVNQPHPHVNPIVDIAYDLTGRSREWLIEKRQPYCLDQKDLPFPIDAKDLAAQLLSGLQHYNENGKMHRDIKPGNVLLRIVKYCDKCQWFALYTDHSDVASTHRLMKVLTGTPFYCAPEILDGKRYNEKADIFSLGVLLLRLFTKYEPSRDRLLGKWWPRSSSEVQEWMKLVDRLIEEKCDPKYRPLLRGMLLRDPGARWSVDQFIRRLDQSQMRDQTSPAGLGLPWTNWPLTETQIKQGLKRKYCVLERDNVVESGDGESDNAKTVILNDDIVDLRDLDDIDMLTTRRRVRPPGEWQTNRKFTTSTSPGTGAYTTSQRK</sequence>
<feature type="compositionally biased region" description="Basic and acidic residues" evidence="3">
    <location>
        <begin position="40"/>
        <end position="50"/>
    </location>
</feature>
<keyword evidence="5" id="KW-0418">Kinase</keyword>
<dbReference type="InterPro" id="IPR000719">
    <property type="entry name" value="Prot_kinase_dom"/>
</dbReference>